<dbReference type="Proteomes" id="UP001283361">
    <property type="component" value="Unassembled WGS sequence"/>
</dbReference>
<evidence type="ECO:0000313" key="1">
    <source>
        <dbReference type="EMBL" id="KAK3756540.1"/>
    </source>
</evidence>
<gene>
    <name evidence="1" type="ORF">RRG08_061600</name>
</gene>
<dbReference type="EMBL" id="JAWDGP010005499">
    <property type="protein sequence ID" value="KAK3756540.1"/>
    <property type="molecule type" value="Genomic_DNA"/>
</dbReference>
<reference evidence="1" key="1">
    <citation type="journal article" date="2023" name="G3 (Bethesda)">
        <title>A reference genome for the long-term kleptoplast-retaining sea slug Elysia crispata morphotype clarki.</title>
        <authorList>
            <person name="Eastman K.E."/>
            <person name="Pendleton A.L."/>
            <person name="Shaikh M.A."/>
            <person name="Suttiyut T."/>
            <person name="Ogas R."/>
            <person name="Tomko P."/>
            <person name="Gavelis G."/>
            <person name="Widhalm J.R."/>
            <person name="Wisecaver J.H."/>
        </authorList>
    </citation>
    <scope>NUCLEOTIDE SEQUENCE</scope>
    <source>
        <strain evidence="1">ECLA1</strain>
    </source>
</reference>
<sequence>MQIYAVSASVCGVSQSPRKPGVSCYWCPTLTDNRGACPPRGATEGLILLTPFHVQMLCLDLESETRYIGGGSWQDRETVFALRHLWRRRVQNVFQARNPSSWSYAD</sequence>
<comment type="caution">
    <text evidence="1">The sequence shown here is derived from an EMBL/GenBank/DDBJ whole genome shotgun (WGS) entry which is preliminary data.</text>
</comment>
<accession>A0AAE1D4J5</accession>
<evidence type="ECO:0000313" key="2">
    <source>
        <dbReference type="Proteomes" id="UP001283361"/>
    </source>
</evidence>
<proteinExistence type="predicted"/>
<dbReference type="AlphaFoldDB" id="A0AAE1D4J5"/>
<keyword evidence="2" id="KW-1185">Reference proteome</keyword>
<organism evidence="1 2">
    <name type="scientific">Elysia crispata</name>
    <name type="common">lettuce slug</name>
    <dbReference type="NCBI Taxonomy" id="231223"/>
    <lineage>
        <taxon>Eukaryota</taxon>
        <taxon>Metazoa</taxon>
        <taxon>Spiralia</taxon>
        <taxon>Lophotrochozoa</taxon>
        <taxon>Mollusca</taxon>
        <taxon>Gastropoda</taxon>
        <taxon>Heterobranchia</taxon>
        <taxon>Euthyneura</taxon>
        <taxon>Panpulmonata</taxon>
        <taxon>Sacoglossa</taxon>
        <taxon>Placobranchoidea</taxon>
        <taxon>Plakobranchidae</taxon>
        <taxon>Elysia</taxon>
    </lineage>
</organism>
<protein>
    <submittedName>
        <fullName evidence="1">Uncharacterized protein</fullName>
    </submittedName>
</protein>
<name>A0AAE1D4J5_9GAST</name>